<dbReference type="Pfam" id="PF21729">
    <property type="entry name" value="IRX15_IRX15L_GXM"/>
    <property type="match status" value="1"/>
</dbReference>
<gene>
    <name evidence="6" type="primary">MNS3_5</name>
    <name evidence="6" type="ORF">g.81188</name>
</gene>
<dbReference type="EMBL" id="GDJX01027607">
    <property type="protein sequence ID" value="JAT40329.1"/>
    <property type="molecule type" value="Transcribed_RNA"/>
</dbReference>
<proteinExistence type="predicted"/>
<keyword evidence="4 5" id="KW-0472">Membrane</keyword>
<keyword evidence="3 5" id="KW-1133">Transmembrane helix</keyword>
<evidence type="ECO:0000313" key="6">
    <source>
        <dbReference type="EMBL" id="JAT40329.1"/>
    </source>
</evidence>
<evidence type="ECO:0000256" key="3">
    <source>
        <dbReference type="ARBA" id="ARBA00022989"/>
    </source>
</evidence>
<accession>A0A1D1XD38</accession>
<evidence type="ECO:0000256" key="4">
    <source>
        <dbReference type="ARBA" id="ARBA00023136"/>
    </source>
</evidence>
<dbReference type="NCBIfam" id="TIGR01627">
    <property type="entry name" value="A_thal_3515"/>
    <property type="match status" value="1"/>
</dbReference>
<evidence type="ECO:0000256" key="2">
    <source>
        <dbReference type="ARBA" id="ARBA00022692"/>
    </source>
</evidence>
<keyword evidence="2 5" id="KW-0812">Transmembrane</keyword>
<organism evidence="6">
    <name type="scientific">Anthurium amnicola</name>
    <dbReference type="NCBI Taxonomy" id="1678845"/>
    <lineage>
        <taxon>Eukaryota</taxon>
        <taxon>Viridiplantae</taxon>
        <taxon>Streptophyta</taxon>
        <taxon>Embryophyta</taxon>
        <taxon>Tracheophyta</taxon>
        <taxon>Spermatophyta</taxon>
        <taxon>Magnoliopsida</taxon>
        <taxon>Liliopsida</taxon>
        <taxon>Araceae</taxon>
        <taxon>Pothoideae</taxon>
        <taxon>Potheae</taxon>
        <taxon>Anthurium</taxon>
    </lineage>
</organism>
<reference evidence="6" key="1">
    <citation type="submission" date="2015-07" db="EMBL/GenBank/DDBJ databases">
        <title>Transcriptome Assembly of Anthurium amnicola.</title>
        <authorList>
            <person name="Suzuki J."/>
        </authorList>
    </citation>
    <scope>NUCLEOTIDE SEQUENCE</scope>
</reference>
<evidence type="ECO:0000256" key="1">
    <source>
        <dbReference type="ARBA" id="ARBA00004194"/>
    </source>
</evidence>
<evidence type="ECO:0000256" key="5">
    <source>
        <dbReference type="SAM" id="Phobius"/>
    </source>
</evidence>
<comment type="subcellular location">
    <subcellularLocation>
        <location evidence="1">Golgi apparatus membrane</location>
        <topology evidence="1">Single-pass membrane protein</topology>
    </subcellularLocation>
</comment>
<feature type="transmembrane region" description="Helical" evidence="5">
    <location>
        <begin position="31"/>
        <end position="49"/>
    </location>
</feature>
<dbReference type="GO" id="GO:0000139">
    <property type="term" value="C:Golgi membrane"/>
    <property type="evidence" value="ECO:0007669"/>
    <property type="project" value="UniProtKB-SubCell"/>
</dbReference>
<dbReference type="PANTHER" id="PTHR31444">
    <property type="entry name" value="OS11G0490100 PROTEIN"/>
    <property type="match status" value="1"/>
</dbReference>
<protein>
    <submittedName>
        <fullName evidence="6">Mannosyl-oligosaccharide 1,2-alpha-mannosidase MNS3</fullName>
    </submittedName>
</protein>
<name>A0A1D1XD38_9ARAE</name>
<dbReference type="AlphaFoldDB" id="A0A1D1XD38"/>
<dbReference type="GO" id="GO:0045492">
    <property type="term" value="P:xylan biosynthetic process"/>
    <property type="evidence" value="ECO:0007669"/>
    <property type="project" value="InterPro"/>
</dbReference>
<dbReference type="InterPro" id="IPR006514">
    <property type="entry name" value="IRX15/GXM/AGM"/>
</dbReference>
<sequence>MKGLGGAKLILVQPSLHKHGGGASSVNPHRFWLLALVTFFTFASLLTLFTKPPPLPSSSSTSAAAPSLLSPHGFPSGPLPADVFDALLHYATVDPAPGSRMPDADVRAVAATLRRRAPCNLLVFGMGHETLLWRSLNRGGRTVFLDESEYYVARLEERHPGLLEAYDVGYTTKVSELPELLAAARAERGGDCRPVQNLLFSDCRLGINDLPNQLYDVAWDVILVDGPRGYSPSAPGRISAIFTSAVMARSAGAGRANNATTEVFVHDYEREVEKVSSEEFLCPENLVAAAGQLAHFAIPRRAGGPGEFEFCPHRNSSSSSSSETAAS</sequence>